<dbReference type="InterPro" id="IPR004305">
    <property type="entry name" value="Thiaminase-2/PQQC"/>
</dbReference>
<dbReference type="EMBL" id="RKLV01000003">
    <property type="protein sequence ID" value="MCX2818433.1"/>
    <property type="molecule type" value="Genomic_DNA"/>
</dbReference>
<accession>A0A9Q4C2T8</accession>
<sequence>MTFTERLRNGSAWKDATRHRFVEGYRDGSLDDGVFRNYLVDDYAFLETGARVTALAVADAPTMTEMSRLTQQLGVLTGGENDYFVRAFDELGVSDDVYENPDLHPTTEAFVDFMHRVAREDGYEETLASILAAEWVYLDWCAYAAEADHDRWYLDEWVEIHTVEAFAGYVDWLRSELDERGRRLSDDRGDRVGEVFARTVELEARFFDAAYR</sequence>
<dbReference type="PANTHER" id="PTHR43198:SF2">
    <property type="entry name" value="SI:CH1073-67J19.1-RELATED"/>
    <property type="match status" value="1"/>
</dbReference>
<dbReference type="InterPro" id="IPR050967">
    <property type="entry name" value="Thiamine_Salvage_TenA"/>
</dbReference>
<name>A0A9Q4C2T8_9EURY</name>
<protein>
    <submittedName>
        <fullName evidence="2">TenA family protein</fullName>
    </submittedName>
</protein>
<evidence type="ECO:0000313" key="3">
    <source>
        <dbReference type="Proteomes" id="UP001149411"/>
    </source>
</evidence>
<dbReference type="CDD" id="cd19358">
    <property type="entry name" value="TenA_E_Spr0628-like"/>
    <property type="match status" value="1"/>
</dbReference>
<organism evidence="2 3">
    <name type="scientific">Halorutilus salinus</name>
    <dbReference type="NCBI Taxonomy" id="2487751"/>
    <lineage>
        <taxon>Archaea</taxon>
        <taxon>Methanobacteriati</taxon>
        <taxon>Methanobacteriota</taxon>
        <taxon>Stenosarchaea group</taxon>
        <taxon>Halobacteria</taxon>
        <taxon>Halorutilales</taxon>
        <taxon>Halorutilaceae</taxon>
        <taxon>Halorutilus</taxon>
    </lineage>
</organism>
<evidence type="ECO:0000313" key="2">
    <source>
        <dbReference type="EMBL" id="MCX2818433.1"/>
    </source>
</evidence>
<dbReference type="InterPro" id="IPR026285">
    <property type="entry name" value="TenA_E"/>
</dbReference>
<keyword evidence="3" id="KW-1185">Reference proteome</keyword>
<gene>
    <name evidence="2" type="ORF">EGH25_03580</name>
</gene>
<dbReference type="PANTHER" id="PTHR43198">
    <property type="entry name" value="BIFUNCTIONAL TH2 PROTEIN"/>
    <property type="match status" value="1"/>
</dbReference>
<dbReference type="GO" id="GO:0005829">
    <property type="term" value="C:cytosol"/>
    <property type="evidence" value="ECO:0007669"/>
    <property type="project" value="TreeGrafter"/>
</dbReference>
<dbReference type="Proteomes" id="UP001149411">
    <property type="component" value="Unassembled WGS sequence"/>
</dbReference>
<proteinExistence type="predicted"/>
<dbReference type="AlphaFoldDB" id="A0A9Q4C2T8"/>
<dbReference type="Pfam" id="PF03070">
    <property type="entry name" value="TENA_THI-4"/>
    <property type="match status" value="1"/>
</dbReference>
<dbReference type="InterPro" id="IPR016084">
    <property type="entry name" value="Haem_Oase-like_multi-hlx"/>
</dbReference>
<feature type="domain" description="Thiaminase-2/PQQC" evidence="1">
    <location>
        <begin position="12"/>
        <end position="212"/>
    </location>
</feature>
<dbReference type="RefSeq" id="WP_266086278.1">
    <property type="nucleotide sequence ID" value="NZ_RKLV01000003.1"/>
</dbReference>
<reference evidence="2" key="1">
    <citation type="submission" date="2022-09" db="EMBL/GenBank/DDBJ databases">
        <title>Haloadaptaus new haloarchaeum isolated from saline soil.</title>
        <authorList>
            <person name="Duran-Viseras A."/>
            <person name="Sanchez-Porro C."/>
            <person name="Ventosa A."/>
        </authorList>
    </citation>
    <scope>NUCLEOTIDE SEQUENCE</scope>
    <source>
        <strain evidence="2">F3-133</strain>
    </source>
</reference>
<dbReference type="SUPFAM" id="SSF48613">
    <property type="entry name" value="Heme oxygenase-like"/>
    <property type="match status" value="1"/>
</dbReference>
<evidence type="ECO:0000259" key="1">
    <source>
        <dbReference type="Pfam" id="PF03070"/>
    </source>
</evidence>
<dbReference type="PIRSF" id="PIRSF003170">
    <property type="entry name" value="Pet18p"/>
    <property type="match status" value="1"/>
</dbReference>
<dbReference type="Gene3D" id="1.20.910.10">
    <property type="entry name" value="Heme oxygenase-like"/>
    <property type="match status" value="1"/>
</dbReference>
<comment type="caution">
    <text evidence="2">The sequence shown here is derived from an EMBL/GenBank/DDBJ whole genome shotgun (WGS) entry which is preliminary data.</text>
</comment>